<organism evidence="2 3">
    <name type="scientific">Datura stramonium</name>
    <name type="common">Jimsonweed</name>
    <name type="synonym">Common thornapple</name>
    <dbReference type="NCBI Taxonomy" id="4076"/>
    <lineage>
        <taxon>Eukaryota</taxon>
        <taxon>Viridiplantae</taxon>
        <taxon>Streptophyta</taxon>
        <taxon>Embryophyta</taxon>
        <taxon>Tracheophyta</taxon>
        <taxon>Spermatophyta</taxon>
        <taxon>Magnoliopsida</taxon>
        <taxon>eudicotyledons</taxon>
        <taxon>Gunneridae</taxon>
        <taxon>Pentapetalae</taxon>
        <taxon>asterids</taxon>
        <taxon>lamiids</taxon>
        <taxon>Solanales</taxon>
        <taxon>Solanaceae</taxon>
        <taxon>Solanoideae</taxon>
        <taxon>Datureae</taxon>
        <taxon>Datura</taxon>
    </lineage>
</organism>
<reference evidence="2 3" key="1">
    <citation type="journal article" date="2021" name="BMC Genomics">
        <title>Datura genome reveals duplications of psychoactive alkaloid biosynthetic genes and high mutation rate following tissue culture.</title>
        <authorList>
            <person name="Rajewski A."/>
            <person name="Carter-House D."/>
            <person name="Stajich J."/>
            <person name="Litt A."/>
        </authorList>
    </citation>
    <scope>NUCLEOTIDE SEQUENCE [LARGE SCALE GENOMIC DNA]</scope>
    <source>
        <strain evidence="2">AR-01</strain>
    </source>
</reference>
<evidence type="ECO:0000256" key="1">
    <source>
        <dbReference type="SAM" id="MobiDB-lite"/>
    </source>
</evidence>
<feature type="region of interest" description="Disordered" evidence="1">
    <location>
        <begin position="1"/>
        <end position="43"/>
    </location>
</feature>
<evidence type="ECO:0000313" key="3">
    <source>
        <dbReference type="Proteomes" id="UP000823775"/>
    </source>
</evidence>
<sequence length="172" mass="19356">MAPLSGCIVPVPGKRASNQDSHDRPHAVGVKIKSPLPPDRLSNNLKRKLNLESVTGTENAVVDLLILESKPSKSGHSEDEAPTKDWEERHLSRRSRPFFVNSWCLFTFDSIADTKSTQVDIFQHNWSSCCENCLTGFSSSVFMDRLVVRKVYTILRTNLCRGREAINDQQKA</sequence>
<evidence type="ECO:0000313" key="2">
    <source>
        <dbReference type="EMBL" id="MCD9641894.1"/>
    </source>
</evidence>
<accession>A0ABS8V4W3</accession>
<proteinExistence type="predicted"/>
<dbReference type="Proteomes" id="UP000823775">
    <property type="component" value="Unassembled WGS sequence"/>
</dbReference>
<comment type="caution">
    <text evidence="2">The sequence shown here is derived from an EMBL/GenBank/DDBJ whole genome shotgun (WGS) entry which is preliminary data.</text>
</comment>
<dbReference type="EMBL" id="JACEIK010003486">
    <property type="protein sequence ID" value="MCD9641894.1"/>
    <property type="molecule type" value="Genomic_DNA"/>
</dbReference>
<name>A0ABS8V4W3_DATST</name>
<protein>
    <submittedName>
        <fullName evidence="2">Kinesin motor domain containing protein, expressed</fullName>
    </submittedName>
</protein>
<keyword evidence="3" id="KW-1185">Reference proteome</keyword>
<gene>
    <name evidence="2" type="primary">SIP27_5</name>
    <name evidence="2" type="ORF">HAX54_028376</name>
</gene>